<dbReference type="PROSITE" id="PS50076">
    <property type="entry name" value="DNAJ_2"/>
    <property type="match status" value="1"/>
</dbReference>
<feature type="region of interest" description="Disordered" evidence="1">
    <location>
        <begin position="346"/>
        <end position="365"/>
    </location>
</feature>
<dbReference type="InterPro" id="IPR018253">
    <property type="entry name" value="DnaJ_domain_CS"/>
</dbReference>
<dbReference type="OrthoDB" id="10250354at2759"/>
<protein>
    <submittedName>
        <fullName evidence="3">Putative DnaJ domain-containing protein</fullName>
    </submittedName>
</protein>
<feature type="compositionally biased region" description="Basic and acidic residues" evidence="1">
    <location>
        <begin position="58"/>
        <end position="72"/>
    </location>
</feature>
<dbReference type="InterPro" id="IPR051964">
    <property type="entry name" value="Chaperone_stress_response"/>
</dbReference>
<accession>A0A0A1SYT0</accession>
<dbReference type="AlphaFoldDB" id="A0A0A1SYT0"/>
<name>A0A0A1SYT0_9HYPO</name>
<dbReference type="STRING" id="1531966.A0A0A1SYT0"/>
<feature type="compositionally biased region" description="Basic and acidic residues" evidence="1">
    <location>
        <begin position="310"/>
        <end position="321"/>
    </location>
</feature>
<feature type="compositionally biased region" description="Low complexity" evidence="1">
    <location>
        <begin position="103"/>
        <end position="119"/>
    </location>
</feature>
<dbReference type="GO" id="GO:0005737">
    <property type="term" value="C:cytoplasm"/>
    <property type="evidence" value="ECO:0007669"/>
    <property type="project" value="TreeGrafter"/>
</dbReference>
<dbReference type="InterPro" id="IPR036869">
    <property type="entry name" value="J_dom_sf"/>
</dbReference>
<dbReference type="PANTHER" id="PTHR44029:SF1">
    <property type="entry name" value="DNAJ HOMOLOG SUBFAMILY C MEMBER 21"/>
    <property type="match status" value="1"/>
</dbReference>
<feature type="compositionally biased region" description="Basic and acidic residues" evidence="1">
    <location>
        <begin position="245"/>
        <end position="254"/>
    </location>
</feature>
<dbReference type="SMART" id="SM00271">
    <property type="entry name" value="DnaJ"/>
    <property type="match status" value="1"/>
</dbReference>
<dbReference type="SUPFAM" id="SSF46565">
    <property type="entry name" value="Chaperone J-domain"/>
    <property type="match status" value="1"/>
</dbReference>
<feature type="compositionally biased region" description="Basic and acidic residues" evidence="1">
    <location>
        <begin position="594"/>
        <end position="614"/>
    </location>
</feature>
<dbReference type="InterPro" id="IPR001623">
    <property type="entry name" value="DnaJ_domain"/>
</dbReference>
<dbReference type="EMBL" id="CDHN01000002">
    <property type="protein sequence ID" value="CEJ84666.1"/>
    <property type="molecule type" value="Genomic_DNA"/>
</dbReference>
<feature type="region of interest" description="Disordered" evidence="1">
    <location>
        <begin position="57"/>
        <end position="338"/>
    </location>
</feature>
<dbReference type="FunFam" id="1.10.287.110:FF:000096">
    <property type="entry name" value="DnaJ domain protein"/>
    <property type="match status" value="1"/>
</dbReference>
<dbReference type="PANTHER" id="PTHR44029">
    <property type="entry name" value="DNAJ HOMOLOG SUBFAMILY C MEMBER 21"/>
    <property type="match status" value="1"/>
</dbReference>
<evidence type="ECO:0000259" key="2">
    <source>
        <dbReference type="PROSITE" id="PS50076"/>
    </source>
</evidence>
<feature type="compositionally biased region" description="Basic and acidic residues" evidence="1">
    <location>
        <begin position="145"/>
        <end position="159"/>
    </location>
</feature>
<feature type="compositionally biased region" description="Polar residues" evidence="1">
    <location>
        <begin position="455"/>
        <end position="470"/>
    </location>
</feature>
<organism evidence="3 4">
    <name type="scientific">[Torrubiella] hemipterigena</name>
    <dbReference type="NCBI Taxonomy" id="1531966"/>
    <lineage>
        <taxon>Eukaryota</taxon>
        <taxon>Fungi</taxon>
        <taxon>Dikarya</taxon>
        <taxon>Ascomycota</taxon>
        <taxon>Pezizomycotina</taxon>
        <taxon>Sordariomycetes</taxon>
        <taxon>Hypocreomycetidae</taxon>
        <taxon>Hypocreales</taxon>
        <taxon>Clavicipitaceae</taxon>
        <taxon>Clavicipitaceae incertae sedis</taxon>
        <taxon>'Torrubiella' clade</taxon>
    </lineage>
</organism>
<feature type="region of interest" description="Disordered" evidence="1">
    <location>
        <begin position="383"/>
        <end position="409"/>
    </location>
</feature>
<dbReference type="Gene3D" id="1.10.287.110">
    <property type="entry name" value="DnaJ domain"/>
    <property type="match status" value="1"/>
</dbReference>
<proteinExistence type="predicted"/>
<feature type="domain" description="J" evidence="2">
    <location>
        <begin position="6"/>
        <end position="72"/>
    </location>
</feature>
<dbReference type="PROSITE" id="PS00636">
    <property type="entry name" value="DNAJ_1"/>
    <property type="match status" value="1"/>
</dbReference>
<evidence type="ECO:0000313" key="3">
    <source>
        <dbReference type="EMBL" id="CEJ84666.1"/>
    </source>
</evidence>
<dbReference type="CDD" id="cd06257">
    <property type="entry name" value="DnaJ"/>
    <property type="match status" value="1"/>
</dbReference>
<dbReference type="Proteomes" id="UP000039046">
    <property type="component" value="Unassembled WGS sequence"/>
</dbReference>
<feature type="region of interest" description="Disordered" evidence="1">
    <location>
        <begin position="430"/>
        <end position="628"/>
    </location>
</feature>
<feature type="compositionally biased region" description="Polar residues" evidence="1">
    <location>
        <begin position="273"/>
        <end position="303"/>
    </location>
</feature>
<gene>
    <name evidence="3" type="ORF">VHEMI03543</name>
</gene>
<evidence type="ECO:0000256" key="1">
    <source>
        <dbReference type="SAM" id="MobiDB-lite"/>
    </source>
</evidence>
<dbReference type="Pfam" id="PF00226">
    <property type="entry name" value="DnaJ"/>
    <property type="match status" value="1"/>
</dbReference>
<feature type="compositionally biased region" description="Polar residues" evidence="1">
    <location>
        <begin position="430"/>
        <end position="446"/>
    </location>
</feature>
<evidence type="ECO:0000313" key="4">
    <source>
        <dbReference type="Proteomes" id="UP000039046"/>
    </source>
</evidence>
<sequence>MTDTRDYYADLELPPNADEQEIKKQFRKLALKYHPDRNPGREAEVNSKFQVIQTAHEVLSDSESKAKYDASRNRAGSRYPTSSGVRGNPWANAASNFPPPPRRNANPSASSARASASASGGAQRWQTRFAQGVPPTAKQYNSADPKTKENAAKAFDHMRKAQAQTAKKTSRPTEPPPPPPRSATARQRKEAAFGTKKTTAQRPPSRDDHAAHPYPADRPVPDPLSQFRETKTPADGRQSAPYTRHGGEKTDPFDGRPMNRTRSSRKAEKSEDGTQSAAKGTETQTNANPPSEEQIKDQATTDGPSMYEDSPQRNENDDRYGTSHWKNKTPGGPFIRYNNLPLIYNPNESSASSGCHPGQPKASRFEQQQHDVIALLINNMAASSSPAAPSQPPHSTVYEPTANGESYHSFNFDVNDDTFVRTSPHQANFAKNSVDDINTQFSQDNGPETWRFSAGTPTQDGTGSQASPKRQQGPGADQGAADSDNPEGFNATGWAEKFGPQTFAPPQNPANNASPTRTSRANSKKSKPGKPIPGNATVIDISSDEDTYEWNGRKPAKDGLVSSPQAMEIDSPPSRPPGMPSRTNSARNINVEPSRPEWRSGDFENKPPLPERPRSPIKPTVGGSEDSEEFRTTLGDFKNVPPFTQPNAGLKSFIDLKDNLPFESRSSAESPAKLPKAQPLVFPQPPVAPRLPPTVAVDSIKPTVAAWNQYLAEFKTYLAEWEAFNSKVVDHFSARNSRTATLRAAKGYEFLGSRRDDEIQEYYNWIEQDNDVRRRWNAACDGHEMHVRELMAFREKMK</sequence>
<dbReference type="PRINTS" id="PR00625">
    <property type="entry name" value="JDOMAIN"/>
</dbReference>
<keyword evidence="4" id="KW-1185">Reference proteome</keyword>
<reference evidence="3 4" key="1">
    <citation type="journal article" date="2015" name="Genome Announc.">
        <title>Draft Genome Sequence and Gene Annotation of the Entomopathogenic Fungus Verticillium hemipterigenum.</title>
        <authorList>
            <person name="Horn F."/>
            <person name="Habel A."/>
            <person name="Scharf D.H."/>
            <person name="Dworschak J."/>
            <person name="Brakhage A.A."/>
            <person name="Guthke R."/>
            <person name="Hertweck C."/>
            <person name="Linde J."/>
        </authorList>
    </citation>
    <scope>NUCLEOTIDE SEQUENCE [LARGE SCALE GENOMIC DNA]</scope>
</reference>